<accession>A0A7D7YJZ0</accession>
<feature type="transmembrane region" description="Helical" evidence="1">
    <location>
        <begin position="72"/>
        <end position="100"/>
    </location>
</feature>
<dbReference type="AlphaFoldDB" id="A0A7D7YJZ0"/>
<dbReference type="RefSeq" id="WP_182078762.1">
    <property type="nucleotide sequence ID" value="NZ_CP059674.1"/>
</dbReference>
<evidence type="ECO:0000313" key="2">
    <source>
        <dbReference type="EMBL" id="QMT98481.1"/>
    </source>
</evidence>
<reference evidence="2 3" key="1">
    <citation type="journal article" date="2017" name="Int. J. Syst. Evol. Microbiol.">
        <title>Mycoplasma tullyi sp. nov., isolated from penguins of the genus Spheniscus.</title>
        <authorList>
            <person name="Yavari C.A."/>
            <person name="Ramirez A.S."/>
            <person name="Nicholas R.A.J."/>
            <person name="Radford A.D."/>
            <person name="Darby A.C."/>
            <person name="Bradbury J.M."/>
        </authorList>
    </citation>
    <scope>NUCLEOTIDE SEQUENCE [LARGE SCALE GENOMIC DNA]</scope>
    <source>
        <strain evidence="2 3">56A97T</strain>
    </source>
</reference>
<keyword evidence="1" id="KW-1133">Transmembrane helix</keyword>
<protein>
    <submittedName>
        <fullName evidence="2">Uncharacterized protein</fullName>
    </submittedName>
</protein>
<organism evidence="2 3">
    <name type="scientific">Mycoplasma tullyi</name>
    <dbReference type="NCBI Taxonomy" id="1612150"/>
    <lineage>
        <taxon>Bacteria</taxon>
        <taxon>Bacillati</taxon>
        <taxon>Mycoplasmatota</taxon>
        <taxon>Mollicutes</taxon>
        <taxon>Mycoplasmataceae</taxon>
        <taxon>Mycoplasma</taxon>
    </lineage>
</organism>
<keyword evidence="3" id="KW-1185">Reference proteome</keyword>
<proteinExistence type="predicted"/>
<dbReference type="KEGG" id="mtuy:H3143_03205"/>
<gene>
    <name evidence="2" type="ORF">H3143_03205</name>
</gene>
<keyword evidence="1" id="KW-0472">Membrane</keyword>
<sequence>MGINDTKFDIVSRKISRLRRRTKFLISYSLIWIILNLILILAVAISSAQYQQKMLEFTKGMITEQVLENQKLFWIITIILLSTINLILLLIKVILSNVFYQKNQQLNEFYPDKFTRLNKVVRVGGYAPFIGLIACFRILKKADEIWVELQADLVKKKSEININDVDVKPNEQLKSNSRELVEAKEE</sequence>
<evidence type="ECO:0000256" key="1">
    <source>
        <dbReference type="SAM" id="Phobius"/>
    </source>
</evidence>
<feature type="transmembrane region" description="Helical" evidence="1">
    <location>
        <begin position="24"/>
        <end position="45"/>
    </location>
</feature>
<dbReference type="Proteomes" id="UP000514704">
    <property type="component" value="Chromosome"/>
</dbReference>
<name>A0A7D7YJZ0_9MOLU</name>
<keyword evidence="1" id="KW-0812">Transmembrane</keyword>
<evidence type="ECO:0000313" key="3">
    <source>
        <dbReference type="Proteomes" id="UP000514704"/>
    </source>
</evidence>
<dbReference type="EMBL" id="CP059674">
    <property type="protein sequence ID" value="QMT98481.1"/>
    <property type="molecule type" value="Genomic_DNA"/>
</dbReference>